<keyword evidence="3" id="KW-0175">Coiled coil</keyword>
<dbReference type="Pfam" id="PF07808">
    <property type="entry name" value="RED_N"/>
    <property type="match status" value="1"/>
</dbReference>
<proteinExistence type="predicted"/>
<evidence type="ECO:0000259" key="5">
    <source>
        <dbReference type="Pfam" id="PF07808"/>
    </source>
</evidence>
<feature type="region of interest" description="Disordered" evidence="4">
    <location>
        <begin position="12"/>
        <end position="43"/>
    </location>
</feature>
<dbReference type="InterPro" id="IPR039896">
    <property type="entry name" value="Red-like"/>
</dbReference>
<feature type="domain" description="RED-like N-terminal" evidence="5">
    <location>
        <begin position="87"/>
        <end position="207"/>
    </location>
</feature>
<feature type="compositionally biased region" description="Basic residues" evidence="4">
    <location>
        <begin position="505"/>
        <end position="516"/>
    </location>
</feature>
<organism evidence="6 7">
    <name type="scientific">Chaetomium fimeti</name>
    <dbReference type="NCBI Taxonomy" id="1854472"/>
    <lineage>
        <taxon>Eukaryota</taxon>
        <taxon>Fungi</taxon>
        <taxon>Dikarya</taxon>
        <taxon>Ascomycota</taxon>
        <taxon>Pezizomycotina</taxon>
        <taxon>Sordariomycetes</taxon>
        <taxon>Sordariomycetidae</taxon>
        <taxon>Sordariales</taxon>
        <taxon>Chaetomiaceae</taxon>
        <taxon>Chaetomium</taxon>
    </lineage>
</organism>
<reference evidence="6" key="2">
    <citation type="submission" date="2023-06" db="EMBL/GenBank/DDBJ databases">
        <authorList>
            <consortium name="Lawrence Berkeley National Laboratory"/>
            <person name="Haridas S."/>
            <person name="Hensen N."/>
            <person name="Bonometti L."/>
            <person name="Westerberg I."/>
            <person name="Brannstrom I.O."/>
            <person name="Guillou S."/>
            <person name="Cros-Aarteil S."/>
            <person name="Calhoun S."/>
            <person name="Kuo A."/>
            <person name="Mondo S."/>
            <person name="Pangilinan J."/>
            <person name="Riley R."/>
            <person name="Labutti K."/>
            <person name="Andreopoulos B."/>
            <person name="Lipzen A."/>
            <person name="Chen C."/>
            <person name="Yanf M."/>
            <person name="Daum C."/>
            <person name="Ng V."/>
            <person name="Clum A."/>
            <person name="Steindorff A."/>
            <person name="Ohm R."/>
            <person name="Martin F."/>
            <person name="Silar P."/>
            <person name="Natvig D."/>
            <person name="Lalanne C."/>
            <person name="Gautier V."/>
            <person name="Ament-Velasquez S.L."/>
            <person name="Kruys A."/>
            <person name="Hutchinson M.I."/>
            <person name="Powell A.J."/>
            <person name="Barry K."/>
            <person name="Miller A.N."/>
            <person name="Grigoriev I.V."/>
            <person name="Debuchy R."/>
            <person name="Gladieux P."/>
            <person name="Thoren M.H."/>
            <person name="Johannesson H."/>
        </authorList>
    </citation>
    <scope>NUCLEOTIDE SEQUENCE</scope>
    <source>
        <strain evidence="6">CBS 168.71</strain>
    </source>
</reference>
<comment type="caution">
    <text evidence="6">The sequence shown here is derived from an EMBL/GenBank/DDBJ whole genome shotgun (WGS) entry which is preliminary data.</text>
</comment>
<dbReference type="RefSeq" id="XP_062664443.1">
    <property type="nucleotide sequence ID" value="XM_062802853.1"/>
</dbReference>
<feature type="compositionally biased region" description="Acidic residues" evidence="4">
    <location>
        <begin position="176"/>
        <end position="196"/>
    </location>
</feature>
<dbReference type="Proteomes" id="UP001278766">
    <property type="component" value="Unassembled WGS sequence"/>
</dbReference>
<feature type="compositionally biased region" description="Basic and acidic residues" evidence="4">
    <location>
        <begin position="396"/>
        <end position="411"/>
    </location>
</feature>
<evidence type="ECO:0000313" key="7">
    <source>
        <dbReference type="Proteomes" id="UP001278766"/>
    </source>
</evidence>
<dbReference type="GeneID" id="87839801"/>
<dbReference type="PANTHER" id="PTHR12765">
    <property type="entry name" value="RED PROTEIN IK FACTOR CYTOKINE IK"/>
    <property type="match status" value="1"/>
</dbReference>
<evidence type="ECO:0000313" key="6">
    <source>
        <dbReference type="EMBL" id="KAK3300929.1"/>
    </source>
</evidence>
<feature type="region of interest" description="Disordered" evidence="4">
    <location>
        <begin position="245"/>
        <end position="276"/>
    </location>
</feature>
<feature type="coiled-coil region" evidence="3">
    <location>
        <begin position="101"/>
        <end position="131"/>
    </location>
</feature>
<dbReference type="AlphaFoldDB" id="A0AAE0HR39"/>
<dbReference type="InterPro" id="IPR012916">
    <property type="entry name" value="RED_N"/>
</dbReference>
<feature type="compositionally biased region" description="Basic and acidic residues" evidence="4">
    <location>
        <begin position="434"/>
        <end position="457"/>
    </location>
</feature>
<feature type="region of interest" description="Disordered" evidence="4">
    <location>
        <begin position="328"/>
        <end position="535"/>
    </location>
</feature>
<keyword evidence="7" id="KW-1185">Reference proteome</keyword>
<name>A0AAE0HR39_9PEZI</name>
<dbReference type="GO" id="GO:0005634">
    <property type="term" value="C:nucleus"/>
    <property type="evidence" value="ECO:0007669"/>
    <property type="project" value="UniProtKB-SubCell"/>
</dbReference>
<comment type="subcellular location">
    <subcellularLocation>
        <location evidence="1">Nucleus</location>
    </subcellularLocation>
</comment>
<evidence type="ECO:0000256" key="2">
    <source>
        <dbReference type="ARBA" id="ARBA00023242"/>
    </source>
</evidence>
<evidence type="ECO:0000256" key="3">
    <source>
        <dbReference type="SAM" id="Coils"/>
    </source>
</evidence>
<evidence type="ECO:0000256" key="4">
    <source>
        <dbReference type="SAM" id="MobiDB-lite"/>
    </source>
</evidence>
<evidence type="ECO:0000256" key="1">
    <source>
        <dbReference type="ARBA" id="ARBA00004123"/>
    </source>
</evidence>
<feature type="compositionally biased region" description="Low complexity" evidence="4">
    <location>
        <begin position="421"/>
        <end position="433"/>
    </location>
</feature>
<feature type="region of interest" description="Disordered" evidence="4">
    <location>
        <begin position="160"/>
        <end position="229"/>
    </location>
</feature>
<dbReference type="EMBL" id="JAUEPN010000001">
    <property type="protein sequence ID" value="KAK3300929.1"/>
    <property type="molecule type" value="Genomic_DNA"/>
</dbReference>
<reference evidence="6" key="1">
    <citation type="journal article" date="2023" name="Mol. Phylogenet. Evol.">
        <title>Genome-scale phylogeny and comparative genomics of the fungal order Sordariales.</title>
        <authorList>
            <person name="Hensen N."/>
            <person name="Bonometti L."/>
            <person name="Westerberg I."/>
            <person name="Brannstrom I.O."/>
            <person name="Guillou S."/>
            <person name="Cros-Aarteil S."/>
            <person name="Calhoun S."/>
            <person name="Haridas S."/>
            <person name="Kuo A."/>
            <person name="Mondo S."/>
            <person name="Pangilinan J."/>
            <person name="Riley R."/>
            <person name="LaButti K."/>
            <person name="Andreopoulos B."/>
            <person name="Lipzen A."/>
            <person name="Chen C."/>
            <person name="Yan M."/>
            <person name="Daum C."/>
            <person name="Ng V."/>
            <person name="Clum A."/>
            <person name="Steindorff A."/>
            <person name="Ohm R.A."/>
            <person name="Martin F."/>
            <person name="Silar P."/>
            <person name="Natvig D.O."/>
            <person name="Lalanne C."/>
            <person name="Gautier V."/>
            <person name="Ament-Velasquez S.L."/>
            <person name="Kruys A."/>
            <person name="Hutchinson M.I."/>
            <person name="Powell A.J."/>
            <person name="Barry K."/>
            <person name="Miller A.N."/>
            <person name="Grigoriev I.V."/>
            <person name="Debuchy R."/>
            <person name="Gladieux P."/>
            <person name="Hiltunen Thoren M."/>
            <person name="Johannesson H."/>
        </authorList>
    </citation>
    <scope>NUCLEOTIDE SEQUENCE</scope>
    <source>
        <strain evidence="6">CBS 168.71</strain>
    </source>
</reference>
<gene>
    <name evidence="6" type="ORF">B0H64DRAFT_382223</name>
</gene>
<feature type="compositionally biased region" description="Basic and acidic residues" evidence="4">
    <location>
        <begin position="259"/>
        <end position="276"/>
    </location>
</feature>
<protein>
    <recommendedName>
        <fullName evidence="5">RED-like N-terminal domain-containing protein</fullName>
    </recommendedName>
</protein>
<keyword evidence="2" id="KW-0539">Nucleus</keyword>
<accession>A0AAE0HR39</accession>
<feature type="compositionally biased region" description="Acidic residues" evidence="4">
    <location>
        <begin position="358"/>
        <end position="370"/>
    </location>
</feature>
<feature type="compositionally biased region" description="Basic and acidic residues" evidence="4">
    <location>
        <begin position="201"/>
        <end position="212"/>
    </location>
</feature>
<feature type="compositionally biased region" description="Basic and acidic residues" evidence="4">
    <location>
        <begin position="160"/>
        <end position="175"/>
    </location>
</feature>
<sequence>MNNDQFRRLLLANSAKSKADKNGASPTDARPVSNTPAALGSRLKSSIPMTPRSVAGARVDFAKQLAERNQAPEKSQKKFRSFAPKGSRFAEGYVDRSRTREEEEDERAERLKALEESLKKEEIDRETYDRLRSEIAGGDLSSTHLVKGLDFKLLERIRKGEDVYNEKEESPQAEKEEGEEEEPQDELGADPDDFLEQLESTEVKAIEKEKVQKKGQFAPTTLNPGQKRSRNQILAEMKAARAAAAKAKEESSLGSKFKRIGEKKTPGTRIERDSKGREVMIIVDEDGHERRKVRKVDLKAEEELEKERELLASSKVLGMEVPEFYRKQLEAQQAEEDGKEVNIFDDAGSDYDPLAGLEESDGSSDEEGETKDEAEAKASAEMPPPPKPNAPAARNYFKDSKTALTSEDKYKTPSLDDPTFMAALKKAKAASAMEKSEEEKKAAEREERLKKKLLDSNRDDEDMDLGFGSSRVEDEADSEETKVKLSAWGGGDDEEEGGGGGGGKSQRKRGGKKRKGDKNNFEDVMKVMQRQKGGG</sequence>